<feature type="compositionally biased region" description="Polar residues" evidence="1">
    <location>
        <begin position="16"/>
        <end position="27"/>
    </location>
</feature>
<feature type="region of interest" description="Disordered" evidence="1">
    <location>
        <begin position="532"/>
        <end position="568"/>
    </location>
</feature>
<organism evidence="2 3">
    <name type="scientific">Emericella nidulans (strain FGSC A4 / ATCC 38163 / CBS 112.46 / NRRL 194 / M139)</name>
    <name type="common">Aspergillus nidulans</name>
    <dbReference type="NCBI Taxonomy" id="227321"/>
    <lineage>
        <taxon>Eukaryota</taxon>
        <taxon>Fungi</taxon>
        <taxon>Dikarya</taxon>
        <taxon>Ascomycota</taxon>
        <taxon>Pezizomycotina</taxon>
        <taxon>Eurotiomycetes</taxon>
        <taxon>Eurotiomycetidae</taxon>
        <taxon>Eurotiales</taxon>
        <taxon>Aspergillaceae</taxon>
        <taxon>Aspergillus</taxon>
        <taxon>Aspergillus subgen. Nidulantes</taxon>
    </lineage>
</organism>
<name>Q5BH48_EMENI</name>
<dbReference type="InterPro" id="IPR011990">
    <property type="entry name" value="TPR-like_helical_dom_sf"/>
</dbReference>
<gene>
    <name evidence="2" type="ORF">ANIA_00132</name>
</gene>
<reference evidence="3" key="2">
    <citation type="journal article" date="2009" name="Fungal Genet. Biol.">
        <title>The 2008 update of the Aspergillus nidulans genome annotation: a community effort.</title>
        <authorList>
            <person name="Wortman J.R."/>
            <person name="Gilsenan J.M."/>
            <person name="Joardar V."/>
            <person name="Deegan J."/>
            <person name="Clutterbuck J."/>
            <person name="Andersen M.R."/>
            <person name="Archer D."/>
            <person name="Bencina M."/>
            <person name="Braus G."/>
            <person name="Coutinho P."/>
            <person name="von Dohren H."/>
            <person name="Doonan J."/>
            <person name="Driessen A.J."/>
            <person name="Durek P."/>
            <person name="Espeso E."/>
            <person name="Fekete E."/>
            <person name="Flipphi M."/>
            <person name="Estrada C.G."/>
            <person name="Geysens S."/>
            <person name="Goldman G."/>
            <person name="de Groot P.W."/>
            <person name="Hansen K."/>
            <person name="Harris S.D."/>
            <person name="Heinekamp T."/>
            <person name="Helmstaedt K."/>
            <person name="Henrissat B."/>
            <person name="Hofmann G."/>
            <person name="Homan T."/>
            <person name="Horio T."/>
            <person name="Horiuchi H."/>
            <person name="James S."/>
            <person name="Jones M."/>
            <person name="Karaffa L."/>
            <person name="Karanyi Z."/>
            <person name="Kato M."/>
            <person name="Keller N."/>
            <person name="Kelly D.E."/>
            <person name="Kiel J.A."/>
            <person name="Kim J.M."/>
            <person name="van der Klei I.J."/>
            <person name="Klis F.M."/>
            <person name="Kovalchuk A."/>
            <person name="Krasevec N."/>
            <person name="Kubicek C.P."/>
            <person name="Liu B."/>
            <person name="Maccabe A."/>
            <person name="Meyer V."/>
            <person name="Mirabito P."/>
            <person name="Miskei M."/>
            <person name="Mos M."/>
            <person name="Mullins J."/>
            <person name="Nelson D.R."/>
            <person name="Nielsen J."/>
            <person name="Oakley B.R."/>
            <person name="Osmani S.A."/>
            <person name="Pakula T."/>
            <person name="Paszewski A."/>
            <person name="Paulsen I."/>
            <person name="Pilsyk S."/>
            <person name="Pocsi I."/>
            <person name="Punt P.J."/>
            <person name="Ram A.F."/>
            <person name="Ren Q."/>
            <person name="Robellet X."/>
            <person name="Robson G."/>
            <person name="Seiboth B."/>
            <person name="van Solingen P."/>
            <person name="Specht T."/>
            <person name="Sun J."/>
            <person name="Taheri-Talesh N."/>
            <person name="Takeshita N."/>
            <person name="Ussery D."/>
            <person name="vanKuyk P.A."/>
            <person name="Visser H."/>
            <person name="van de Vondervoort P.J."/>
            <person name="de Vries R.P."/>
            <person name="Walton J."/>
            <person name="Xiang X."/>
            <person name="Xiong Y."/>
            <person name="Zeng A.P."/>
            <person name="Brandt B.W."/>
            <person name="Cornell M.J."/>
            <person name="van den Hondel C.A."/>
            <person name="Visser J."/>
            <person name="Oliver S.G."/>
            <person name="Turner G."/>
        </authorList>
    </citation>
    <scope>GENOME REANNOTATION</scope>
    <source>
        <strain evidence="3">FGSC A4 / ATCC 38163 / CBS 112.46 / NRRL 194 / M139</strain>
    </source>
</reference>
<protein>
    <submittedName>
        <fullName evidence="2">Uncharacterized protein</fullName>
    </submittedName>
</protein>
<dbReference type="STRING" id="227321.Q5BH48"/>
<dbReference type="KEGG" id="ani:ANIA_00132"/>
<dbReference type="AlphaFoldDB" id="Q5BH48"/>
<evidence type="ECO:0000256" key="1">
    <source>
        <dbReference type="SAM" id="MobiDB-lite"/>
    </source>
</evidence>
<dbReference type="RefSeq" id="XP_657736.1">
    <property type="nucleotide sequence ID" value="XM_652644.1"/>
</dbReference>
<accession>C8VQJ1</accession>
<dbReference type="OrthoDB" id="185373at2759"/>
<feature type="compositionally biased region" description="Basic and acidic residues" evidence="1">
    <location>
        <begin position="537"/>
        <end position="555"/>
    </location>
</feature>
<feature type="region of interest" description="Disordered" evidence="1">
    <location>
        <begin position="1"/>
        <end position="27"/>
    </location>
</feature>
<sequence length="623" mass="71141">MADEGPRFSDALYSRKTPNSPCEPLQTRSFHTLSRPSYRTVRFPRTQNPCRFSHWWSTQRDRDLEAPVVKEFELENAESLEDDEFDMAIDVEELPEWLRTDEVRAKAIRKLALKQLAIRLIIRPAVAHAYFGILKNYDHNDSFPQLDLASLLFELNAIRRRIRQIKANPKVNIDDLMKGFNSPRWEDLVRTSTRFDKKIRQDTDQFLSNEMPLEELLLRLSDALLHCHDPDRTYAFTYMIIAFTKTRQNDLAQLVIKTILPYKFEMSASLILAILNFFRKTKDLKGFDLFLKMLEGKGYPINMGTLGLYKKRVVNGLEISVPPVHSANIVVYAALIKACLRFDQPDRADAYLLVARSAGYMDDFAILMAYLEFCTVRKNWERGRQVLQRVLAFITSTTEHPPARVERLIVLMIQLCDTCQMLDLSEALIKAAVHSGFSSDLPSRQADIVSEADPDSHRWWVAAQDAPPSQLDAPLVEKCYAFANIAKEQLDIFAPKGEDFAHRLQRVMGTYSNQLMSTILDEELAQKAVRKTLQSHQEPDNLHQTKAVELDDKEGNAYSASPSRSLEDTVAAQQKEMRILRSEVAFLKQLVLRTAASNTSAPSTRNKPSEVADELAPIPAAVY</sequence>
<keyword evidence="3" id="KW-1185">Reference proteome</keyword>
<evidence type="ECO:0000313" key="2">
    <source>
        <dbReference type="EMBL" id="CBF90135.1"/>
    </source>
</evidence>
<dbReference type="Proteomes" id="UP000000560">
    <property type="component" value="Chromosome VIII"/>
</dbReference>
<accession>Q5BH48</accession>
<dbReference type="eggNOG" id="ENOG502SDIM">
    <property type="taxonomic scope" value="Eukaryota"/>
</dbReference>
<dbReference type="InParanoid" id="Q5BH48"/>
<dbReference type="GeneID" id="2875909"/>
<reference evidence="3" key="1">
    <citation type="journal article" date="2005" name="Nature">
        <title>Sequencing of Aspergillus nidulans and comparative analysis with A. fumigatus and A. oryzae.</title>
        <authorList>
            <person name="Galagan J.E."/>
            <person name="Calvo S.E."/>
            <person name="Cuomo C."/>
            <person name="Ma L.J."/>
            <person name="Wortman J.R."/>
            <person name="Batzoglou S."/>
            <person name="Lee S.I."/>
            <person name="Basturkmen M."/>
            <person name="Spevak C.C."/>
            <person name="Clutterbuck J."/>
            <person name="Kapitonov V."/>
            <person name="Jurka J."/>
            <person name="Scazzocchio C."/>
            <person name="Farman M."/>
            <person name="Butler J."/>
            <person name="Purcell S."/>
            <person name="Harris S."/>
            <person name="Braus G.H."/>
            <person name="Draht O."/>
            <person name="Busch S."/>
            <person name="D'Enfert C."/>
            <person name="Bouchier C."/>
            <person name="Goldman G.H."/>
            <person name="Bell-Pedersen D."/>
            <person name="Griffiths-Jones S."/>
            <person name="Doonan J.H."/>
            <person name="Yu J."/>
            <person name="Vienken K."/>
            <person name="Pain A."/>
            <person name="Freitag M."/>
            <person name="Selker E.U."/>
            <person name="Archer D.B."/>
            <person name="Penalva M.A."/>
            <person name="Oakley B.R."/>
            <person name="Momany M."/>
            <person name="Tanaka T."/>
            <person name="Kumagai T."/>
            <person name="Asai K."/>
            <person name="Machida M."/>
            <person name="Nierman W.C."/>
            <person name="Denning D.W."/>
            <person name="Caddick M."/>
            <person name="Hynes M."/>
            <person name="Paoletti M."/>
            <person name="Fischer R."/>
            <person name="Miller B."/>
            <person name="Dyer P."/>
            <person name="Sachs M.S."/>
            <person name="Osmani S.A."/>
            <person name="Birren B.W."/>
        </authorList>
    </citation>
    <scope>NUCLEOTIDE SEQUENCE [LARGE SCALE GENOMIC DNA]</scope>
    <source>
        <strain evidence="3">FGSC A4 / ATCC 38163 / CBS 112.46 / NRRL 194 / M139</strain>
    </source>
</reference>
<proteinExistence type="predicted"/>
<dbReference type="EMBL" id="BN001308">
    <property type="protein sequence ID" value="CBF90135.1"/>
    <property type="molecule type" value="Genomic_DNA"/>
</dbReference>
<dbReference type="Gene3D" id="1.25.40.10">
    <property type="entry name" value="Tetratricopeptide repeat domain"/>
    <property type="match status" value="1"/>
</dbReference>
<evidence type="ECO:0000313" key="3">
    <source>
        <dbReference type="Proteomes" id="UP000000560"/>
    </source>
</evidence>
<dbReference type="HOGENOM" id="CLU_020134_0_0_1"/>